<accession>A0A840RPR8</accession>
<proteinExistence type="predicted"/>
<dbReference type="RefSeq" id="WP_168051717.1">
    <property type="nucleotide sequence ID" value="NZ_JAAOZT010000001.1"/>
</dbReference>
<dbReference type="EMBL" id="JACHHQ010000004">
    <property type="protein sequence ID" value="MBB5200377.1"/>
    <property type="molecule type" value="Genomic_DNA"/>
</dbReference>
<dbReference type="AlphaFoldDB" id="A0A840RPR8"/>
<gene>
    <name evidence="1" type="ORF">HNR39_002212</name>
</gene>
<name>A0A840RPR8_9BURK</name>
<protein>
    <submittedName>
        <fullName evidence="1">Transcriptional regulator with XRE-family HTH domain</fullName>
    </submittedName>
</protein>
<organism evidence="1 2">
    <name type="scientific">Glaciimonas immobilis</name>
    <dbReference type="NCBI Taxonomy" id="728004"/>
    <lineage>
        <taxon>Bacteria</taxon>
        <taxon>Pseudomonadati</taxon>
        <taxon>Pseudomonadota</taxon>
        <taxon>Betaproteobacteria</taxon>
        <taxon>Burkholderiales</taxon>
        <taxon>Oxalobacteraceae</taxon>
        <taxon>Glaciimonas</taxon>
    </lineage>
</organism>
<evidence type="ECO:0000313" key="1">
    <source>
        <dbReference type="EMBL" id="MBB5200377.1"/>
    </source>
</evidence>
<sequence length="61" mass="6951">MQHEEISSGKHLAREVGGIIAIRRKAKGLTHAQLFEQMAIEKTMSRLETGISHHHWHALNK</sequence>
<comment type="caution">
    <text evidence="1">The sequence shown here is derived from an EMBL/GenBank/DDBJ whole genome shotgun (WGS) entry which is preliminary data.</text>
</comment>
<evidence type="ECO:0000313" key="2">
    <source>
        <dbReference type="Proteomes" id="UP000571084"/>
    </source>
</evidence>
<reference evidence="1 2" key="1">
    <citation type="submission" date="2020-08" db="EMBL/GenBank/DDBJ databases">
        <title>Genomic Encyclopedia of Type Strains, Phase IV (KMG-IV): sequencing the most valuable type-strain genomes for metagenomic binning, comparative biology and taxonomic classification.</title>
        <authorList>
            <person name="Goeker M."/>
        </authorList>
    </citation>
    <scope>NUCLEOTIDE SEQUENCE [LARGE SCALE GENOMIC DNA]</scope>
    <source>
        <strain evidence="1 2">DSM 23240</strain>
    </source>
</reference>
<keyword evidence="2" id="KW-1185">Reference proteome</keyword>
<dbReference type="Proteomes" id="UP000571084">
    <property type="component" value="Unassembled WGS sequence"/>
</dbReference>